<dbReference type="EMBL" id="JAWJUL010000203">
    <property type="protein sequence ID" value="MDV3443537.1"/>
    <property type="molecule type" value="Genomic_DNA"/>
</dbReference>
<organism evidence="2 4">
    <name type="scientific">Metapseudomonas otitidis</name>
    <dbReference type="NCBI Taxonomy" id="319939"/>
    <lineage>
        <taxon>Bacteria</taxon>
        <taxon>Pseudomonadati</taxon>
        <taxon>Pseudomonadota</taxon>
        <taxon>Gammaproteobacteria</taxon>
        <taxon>Pseudomonadales</taxon>
        <taxon>Pseudomonadaceae</taxon>
        <taxon>Metapseudomonas</taxon>
    </lineage>
</organism>
<evidence type="ECO:0000313" key="1">
    <source>
        <dbReference type="EMBL" id="BBT14179.1"/>
    </source>
</evidence>
<dbReference type="PROSITE" id="PS51257">
    <property type="entry name" value="PROKAR_LIPOPROTEIN"/>
    <property type="match status" value="1"/>
</dbReference>
<dbReference type="RefSeq" id="WP_069559515.1">
    <property type="nucleotide sequence ID" value="NZ_AP022213.1"/>
</dbReference>
<protein>
    <submittedName>
        <fullName evidence="3">YcfL family protein</fullName>
    </submittedName>
</protein>
<dbReference type="Pfam" id="PF07233">
    <property type="entry name" value="DUF1425"/>
    <property type="match status" value="1"/>
</dbReference>
<dbReference type="Proteomes" id="UP001273935">
    <property type="component" value="Unassembled WGS sequence"/>
</dbReference>
<dbReference type="STRING" id="319939.SAMN05216263_101112"/>
<dbReference type="AlphaFoldDB" id="A0A1I0SIG7"/>
<dbReference type="EMBL" id="AP022213">
    <property type="protein sequence ID" value="BBT14179.1"/>
    <property type="molecule type" value="Genomic_DNA"/>
</dbReference>
<reference evidence="3 6" key="3">
    <citation type="submission" date="2023-10" db="EMBL/GenBank/DDBJ databases">
        <title>Pseudomonas otitidis isolated from a paediatric patient with cystic fibrosis in Chile.</title>
        <authorList>
            <person name="Amsteins-Romero L."/>
            <person name="Opazo-Capurro A."/>
            <person name="Matus-Kohler M."/>
            <person name="Gonzalez-Rocha G."/>
        </authorList>
    </citation>
    <scope>NUCLEOTIDE SEQUENCE [LARGE SCALE GENOMIC DNA]</scope>
    <source>
        <strain evidence="3 6">P-714</strain>
    </source>
</reference>
<proteinExistence type="predicted"/>
<dbReference type="InterPro" id="IPR038483">
    <property type="entry name" value="YcfL-like_sf"/>
</dbReference>
<evidence type="ECO:0000313" key="2">
    <source>
        <dbReference type="EMBL" id="BCA26249.1"/>
    </source>
</evidence>
<dbReference type="EMBL" id="AP022642">
    <property type="protein sequence ID" value="BCA26249.1"/>
    <property type="molecule type" value="Genomic_DNA"/>
</dbReference>
<keyword evidence="6" id="KW-1185">Reference proteome</keyword>
<dbReference type="KEGG" id="poj:PtoMrB4_02260"/>
<evidence type="ECO:0000313" key="6">
    <source>
        <dbReference type="Proteomes" id="UP001273935"/>
    </source>
</evidence>
<accession>A0A1I0SIG7</accession>
<dbReference type="InterPro" id="IPR010824">
    <property type="entry name" value="DUF1425"/>
</dbReference>
<dbReference type="GeneID" id="57395435"/>
<evidence type="ECO:0000313" key="3">
    <source>
        <dbReference type="EMBL" id="MDV3443537.1"/>
    </source>
</evidence>
<sequence>MRTLLIAGLTLALLTGCSHETASSKLAPMGEVEDIEVDTMRVARENGFLTVKVKLVNTHKQNRTLYYRFAWLDKDGFPVAGEEAWKALPLYGSQTTYLPAIAPVPQATDFRLEMNTPD</sequence>
<reference evidence="2 4" key="2">
    <citation type="journal article" date="2020" name="Microbiol. Resour. Announc.">
        <title>Complete genome sequence of Pseudomonas otitidis strain MrB4, isolated from Lake Biwa in Japan.</title>
        <authorList>
            <person name="Miyazaki K."/>
            <person name="Hase E."/>
            <person name="Maruya T."/>
        </authorList>
    </citation>
    <scope>NUCLEOTIDE SEQUENCE [LARGE SCALE GENOMIC DNA]</scope>
    <source>
        <strain evidence="2 4">MrB4</strain>
    </source>
</reference>
<evidence type="ECO:0000313" key="5">
    <source>
        <dbReference type="Proteomes" id="UP000515591"/>
    </source>
</evidence>
<name>A0A1I0SIG7_9GAMM</name>
<dbReference type="CDD" id="cd09030">
    <property type="entry name" value="DUF1425"/>
    <property type="match status" value="1"/>
</dbReference>
<reference evidence="1 5" key="1">
    <citation type="submission" date="2019-12" db="EMBL/GenBank/DDBJ databases">
        <title>complete genome sequences of Pseudomonas otitidis str. WP8-S17-CRE-03 isolated from wastewater treatment plant effluent.</title>
        <authorList>
            <person name="Sekizuka T."/>
            <person name="Itokawa K."/>
            <person name="Yatsu K."/>
            <person name="Inamine Y."/>
            <person name="Kuroda M."/>
        </authorList>
    </citation>
    <scope>NUCLEOTIDE SEQUENCE [LARGE SCALE GENOMIC DNA]</scope>
    <source>
        <strain evidence="1 5">WP8-S17-CRE-03</strain>
    </source>
</reference>
<dbReference type="Gene3D" id="2.60.40.3230">
    <property type="match status" value="1"/>
</dbReference>
<dbReference type="Proteomes" id="UP000515591">
    <property type="component" value="Chromosome"/>
</dbReference>
<evidence type="ECO:0000313" key="4">
    <source>
        <dbReference type="Proteomes" id="UP000501237"/>
    </source>
</evidence>
<dbReference type="Proteomes" id="UP000501237">
    <property type="component" value="Chromosome"/>
</dbReference>
<gene>
    <name evidence="2" type="ORF">PtoMrB4_02260</name>
    <name evidence="3" type="ORF">R0G64_29410</name>
    <name evidence="1" type="ORF">WP8S17C03_02280</name>
</gene>